<dbReference type="EMBL" id="FJOG01000075">
    <property type="protein sequence ID" value="CZR69619.1"/>
    <property type="molecule type" value="Genomic_DNA"/>
</dbReference>
<dbReference type="InterPro" id="IPR050585">
    <property type="entry name" value="Xaa-Pro_dipeptidyl-ppase/CocE"/>
</dbReference>
<dbReference type="PANTHER" id="PTHR43056:SF10">
    <property type="entry name" value="COCE_NOND FAMILY, PUTATIVE (AFU_ORTHOLOGUE AFUA_7G00600)-RELATED"/>
    <property type="match status" value="1"/>
</dbReference>
<dbReference type="InterPro" id="IPR005674">
    <property type="entry name" value="CocE/Ser_esterase"/>
</dbReference>
<keyword evidence="1" id="KW-0378">Hydrolase</keyword>
<dbReference type="SUPFAM" id="SSF49785">
    <property type="entry name" value="Galactose-binding domain-like"/>
    <property type="match status" value="1"/>
</dbReference>
<evidence type="ECO:0000256" key="1">
    <source>
        <dbReference type="ARBA" id="ARBA00022801"/>
    </source>
</evidence>
<dbReference type="PANTHER" id="PTHR43056">
    <property type="entry name" value="PEPTIDASE S9 PROLYL OLIGOPEPTIDASE"/>
    <property type="match status" value="1"/>
</dbReference>
<proteinExistence type="predicted"/>
<evidence type="ECO:0000313" key="3">
    <source>
        <dbReference type="EMBL" id="CZR69619.1"/>
    </source>
</evidence>
<dbReference type="Gene3D" id="3.40.50.1820">
    <property type="entry name" value="alpha/beta hydrolase"/>
    <property type="match status" value="1"/>
</dbReference>
<dbReference type="STRING" id="576137.A0A1L7XXA0"/>
<evidence type="ECO:0000259" key="2">
    <source>
        <dbReference type="SMART" id="SM00939"/>
    </source>
</evidence>
<dbReference type="InterPro" id="IPR000383">
    <property type="entry name" value="Xaa-Pro-like_dom"/>
</dbReference>
<dbReference type="SUPFAM" id="SSF53474">
    <property type="entry name" value="alpha/beta-Hydrolases"/>
    <property type="match status" value="1"/>
</dbReference>
<feature type="domain" description="Xaa-Pro dipeptidyl-peptidase C-terminal" evidence="2">
    <location>
        <begin position="317"/>
        <end position="557"/>
    </location>
</feature>
<dbReference type="Proteomes" id="UP000184330">
    <property type="component" value="Unassembled WGS sequence"/>
</dbReference>
<dbReference type="Pfam" id="PF02129">
    <property type="entry name" value="Peptidase_S15"/>
    <property type="match status" value="1"/>
</dbReference>
<dbReference type="Gene3D" id="1.10.3020.20">
    <property type="match status" value="1"/>
</dbReference>
<name>A0A1L7XXA0_9HELO</name>
<dbReference type="InterPro" id="IPR013736">
    <property type="entry name" value="Xaa-Pro_dipept_C"/>
</dbReference>
<dbReference type="GO" id="GO:0008239">
    <property type="term" value="F:dipeptidyl-peptidase activity"/>
    <property type="evidence" value="ECO:0007669"/>
    <property type="project" value="InterPro"/>
</dbReference>
<sequence length="563" mass="64238">MEVSTRSLGAVYRKSVHPSEVLAPLTPAPAPVFQVEILDGGEVLFEKDHAIPMRDGIKLYADILRPVDSVAKVTPTIVFFGPFGKHGAVPRELFKNMDVDFSKLSRYTKWELPDPLLWCGKYEYSFVIVDPRGTWWSEGDAAHYLSPEEGRDGYDVVEWVAKRPWSSGKVGWGAVSYFAMSAYQTAVLHPPHLAAIMPWEGISDLYREVNTVGGMPNLAFQHMWMNLTGNGLHECEDHAVASIEHPLYDTWWQSKVVDWSQIHIPAFSVTGWSSLGLHLRGTIEAWNKFSSEKKYLWVHAGREWSEYYKDANVQKQKLFWDRFLKGRANEVDSWAPVEIAVRLTAENYTRRSETTFPPSKTHLSKFWITGERTLWPAPPRPNESSPASLSYTSHHADSNLSFEYVFKESTEITGHSSVKLWIQAMNYPDADLYLALQKLDISGNEVKFFHSSQQVEAPATLGWLRVSHRELDPERSTPGRPYHKHARRQWLRPRDIVPVEVELWPQSTLWEKGETMRLVIQGKSFTDPENPTQAKSPVHGFGEVKVWYGGEYDSTLLVPIIKG</sequence>
<dbReference type="InterPro" id="IPR029058">
    <property type="entry name" value="AB_hydrolase_fold"/>
</dbReference>
<dbReference type="Pfam" id="PF08530">
    <property type="entry name" value="PepX_C"/>
    <property type="match status" value="1"/>
</dbReference>
<accession>A0A1L7XXA0</accession>
<dbReference type="Gene3D" id="2.60.120.260">
    <property type="entry name" value="Galactose-binding domain-like"/>
    <property type="match status" value="1"/>
</dbReference>
<keyword evidence="4" id="KW-1185">Reference proteome</keyword>
<dbReference type="InterPro" id="IPR008979">
    <property type="entry name" value="Galactose-bd-like_sf"/>
</dbReference>
<gene>
    <name evidence="3" type="ORF">PAC_19519</name>
</gene>
<evidence type="ECO:0000313" key="4">
    <source>
        <dbReference type="Proteomes" id="UP000184330"/>
    </source>
</evidence>
<organism evidence="3 4">
    <name type="scientific">Phialocephala subalpina</name>
    <dbReference type="NCBI Taxonomy" id="576137"/>
    <lineage>
        <taxon>Eukaryota</taxon>
        <taxon>Fungi</taxon>
        <taxon>Dikarya</taxon>
        <taxon>Ascomycota</taxon>
        <taxon>Pezizomycotina</taxon>
        <taxon>Leotiomycetes</taxon>
        <taxon>Helotiales</taxon>
        <taxon>Mollisiaceae</taxon>
        <taxon>Phialocephala</taxon>
        <taxon>Phialocephala fortinii species complex</taxon>
    </lineage>
</organism>
<reference evidence="3 4" key="1">
    <citation type="submission" date="2016-03" db="EMBL/GenBank/DDBJ databases">
        <authorList>
            <person name="Ploux O."/>
        </authorList>
    </citation>
    <scope>NUCLEOTIDE SEQUENCE [LARGE SCALE GENOMIC DNA]</scope>
    <source>
        <strain evidence="3 4">UAMH 11012</strain>
    </source>
</reference>
<protein>
    <recommendedName>
        <fullName evidence="2">Xaa-Pro dipeptidyl-peptidase C-terminal domain-containing protein</fullName>
    </recommendedName>
</protein>
<dbReference type="SMART" id="SM00939">
    <property type="entry name" value="PepX_C"/>
    <property type="match status" value="1"/>
</dbReference>
<dbReference type="OrthoDB" id="2578740at2759"/>
<dbReference type="NCBIfam" id="TIGR00976">
    <property type="entry name" value="CocE_NonD"/>
    <property type="match status" value="2"/>
</dbReference>
<dbReference type="AlphaFoldDB" id="A0A1L7XXA0"/>